<name>A0A812QQK5_9DINO</name>
<accession>A0A812QQK5</accession>
<evidence type="ECO:0000313" key="1">
    <source>
        <dbReference type="EMBL" id="CAE7399145.1"/>
    </source>
</evidence>
<comment type="caution">
    <text evidence="1">The sequence shown here is derived from an EMBL/GenBank/DDBJ whole genome shotgun (WGS) entry which is preliminary data.</text>
</comment>
<dbReference type="Proteomes" id="UP000604046">
    <property type="component" value="Unassembled WGS sequence"/>
</dbReference>
<keyword evidence="2" id="KW-1185">Reference proteome</keyword>
<organism evidence="1 2">
    <name type="scientific">Symbiodinium natans</name>
    <dbReference type="NCBI Taxonomy" id="878477"/>
    <lineage>
        <taxon>Eukaryota</taxon>
        <taxon>Sar</taxon>
        <taxon>Alveolata</taxon>
        <taxon>Dinophyceae</taxon>
        <taxon>Suessiales</taxon>
        <taxon>Symbiodiniaceae</taxon>
        <taxon>Symbiodinium</taxon>
    </lineage>
</organism>
<dbReference type="SUPFAM" id="SSF52266">
    <property type="entry name" value="SGNH hydrolase"/>
    <property type="match status" value="1"/>
</dbReference>
<evidence type="ECO:0000313" key="2">
    <source>
        <dbReference type="Proteomes" id="UP000604046"/>
    </source>
</evidence>
<sequence length="107" mass="11328">MLGPASGRQRLLAACGAAACAYAVLSCERPSAWVVSCFGDSHTEGIYGAPWVPTLERRLRVECRNFGRNAWTAASVARRADAAPSAEFAVVLAGTNDVLEVQIFTGL</sequence>
<proteinExistence type="predicted"/>
<protein>
    <recommendedName>
        <fullName evidence="3">SGNH hydrolase-type esterase domain-containing protein</fullName>
    </recommendedName>
</protein>
<evidence type="ECO:0008006" key="3">
    <source>
        <dbReference type="Google" id="ProtNLM"/>
    </source>
</evidence>
<dbReference type="OrthoDB" id="10492078at2759"/>
<dbReference type="AlphaFoldDB" id="A0A812QQK5"/>
<dbReference type="EMBL" id="CAJNDS010002262">
    <property type="protein sequence ID" value="CAE7399145.1"/>
    <property type="molecule type" value="Genomic_DNA"/>
</dbReference>
<dbReference type="Gene3D" id="3.40.50.1110">
    <property type="entry name" value="SGNH hydrolase"/>
    <property type="match status" value="1"/>
</dbReference>
<dbReference type="InterPro" id="IPR036514">
    <property type="entry name" value="SGNH_hydro_sf"/>
</dbReference>
<reference evidence="1" key="1">
    <citation type="submission" date="2021-02" db="EMBL/GenBank/DDBJ databases">
        <authorList>
            <person name="Dougan E. K."/>
            <person name="Rhodes N."/>
            <person name="Thang M."/>
            <person name="Chan C."/>
        </authorList>
    </citation>
    <scope>NUCLEOTIDE SEQUENCE</scope>
</reference>
<gene>
    <name evidence="1" type="ORF">SNAT2548_LOCUS21730</name>
</gene>